<proteinExistence type="predicted"/>
<accession>A0A8B6FJQ0</accession>
<evidence type="ECO:0000313" key="2">
    <source>
        <dbReference type="EMBL" id="VDI50706.1"/>
    </source>
</evidence>
<sequence>MDCRQVLQVLMLLLGFKVSFGLNITSHGSLSVGSNFSLYCDIPSFKNISASWYRNETMLTDCSIHICTITIDRNFSFTWNMTGISVCINPLEITENNVIWKCVTSSGKTANFTIILALPTTPPTGPVSGK</sequence>
<evidence type="ECO:0008006" key="4">
    <source>
        <dbReference type="Google" id="ProtNLM"/>
    </source>
</evidence>
<dbReference type="AlphaFoldDB" id="A0A8B6FJQ0"/>
<organism evidence="2 3">
    <name type="scientific">Mytilus galloprovincialis</name>
    <name type="common">Mediterranean mussel</name>
    <dbReference type="NCBI Taxonomy" id="29158"/>
    <lineage>
        <taxon>Eukaryota</taxon>
        <taxon>Metazoa</taxon>
        <taxon>Spiralia</taxon>
        <taxon>Lophotrochozoa</taxon>
        <taxon>Mollusca</taxon>
        <taxon>Bivalvia</taxon>
        <taxon>Autobranchia</taxon>
        <taxon>Pteriomorphia</taxon>
        <taxon>Mytilida</taxon>
        <taxon>Mytiloidea</taxon>
        <taxon>Mytilidae</taxon>
        <taxon>Mytilinae</taxon>
        <taxon>Mytilus</taxon>
    </lineage>
</organism>
<name>A0A8B6FJQ0_MYTGA</name>
<dbReference type="InterPro" id="IPR036179">
    <property type="entry name" value="Ig-like_dom_sf"/>
</dbReference>
<protein>
    <recommendedName>
        <fullName evidence="4">Ig-like domain-containing protein</fullName>
    </recommendedName>
</protein>
<dbReference type="EMBL" id="UYJE01006990">
    <property type="protein sequence ID" value="VDI50706.1"/>
    <property type="molecule type" value="Genomic_DNA"/>
</dbReference>
<dbReference type="Proteomes" id="UP000596742">
    <property type="component" value="Unassembled WGS sequence"/>
</dbReference>
<comment type="caution">
    <text evidence="2">The sequence shown here is derived from an EMBL/GenBank/DDBJ whole genome shotgun (WGS) entry which is preliminary data.</text>
</comment>
<evidence type="ECO:0000313" key="3">
    <source>
        <dbReference type="Proteomes" id="UP000596742"/>
    </source>
</evidence>
<feature type="signal peptide" evidence="1">
    <location>
        <begin position="1"/>
        <end position="21"/>
    </location>
</feature>
<keyword evidence="3" id="KW-1185">Reference proteome</keyword>
<feature type="chain" id="PRO_5032437964" description="Ig-like domain-containing protein" evidence="1">
    <location>
        <begin position="22"/>
        <end position="130"/>
    </location>
</feature>
<reference evidence="2" key="1">
    <citation type="submission" date="2018-11" db="EMBL/GenBank/DDBJ databases">
        <authorList>
            <person name="Alioto T."/>
            <person name="Alioto T."/>
        </authorList>
    </citation>
    <scope>NUCLEOTIDE SEQUENCE</scope>
</reference>
<gene>
    <name evidence="2" type="ORF">MGAL_10B009213</name>
</gene>
<evidence type="ECO:0000256" key="1">
    <source>
        <dbReference type="SAM" id="SignalP"/>
    </source>
</evidence>
<keyword evidence="1" id="KW-0732">Signal</keyword>
<dbReference type="SUPFAM" id="SSF48726">
    <property type="entry name" value="Immunoglobulin"/>
    <property type="match status" value="1"/>
</dbReference>